<dbReference type="Gene3D" id="3.30.559.10">
    <property type="entry name" value="Chloramphenicol acetyltransferase-like domain"/>
    <property type="match status" value="2"/>
</dbReference>
<dbReference type="InterPro" id="IPR010071">
    <property type="entry name" value="AA_adenyl_dom"/>
</dbReference>
<evidence type="ECO:0000313" key="10">
    <source>
        <dbReference type="Proteomes" id="UP000400924"/>
    </source>
</evidence>
<proteinExistence type="inferred from homology"/>
<dbReference type="InterPro" id="IPR001242">
    <property type="entry name" value="Condensation_dom"/>
</dbReference>
<accession>A0A5N8XSE8</accession>
<dbReference type="InterPro" id="IPR020845">
    <property type="entry name" value="AMP-binding_CS"/>
</dbReference>
<dbReference type="FunFam" id="2.30.38.10:FF:000001">
    <property type="entry name" value="Non-ribosomal peptide synthetase PvdI"/>
    <property type="match status" value="1"/>
</dbReference>
<dbReference type="InterPro" id="IPR006162">
    <property type="entry name" value="Ppantetheine_attach_site"/>
</dbReference>
<dbReference type="FunFam" id="3.40.50.980:FF:000001">
    <property type="entry name" value="Non-ribosomal peptide synthetase"/>
    <property type="match status" value="1"/>
</dbReference>
<dbReference type="InterPro" id="IPR045851">
    <property type="entry name" value="AMP-bd_C_sf"/>
</dbReference>
<dbReference type="NCBIfam" id="TIGR01733">
    <property type="entry name" value="AA-adenyl-dom"/>
    <property type="match status" value="1"/>
</dbReference>
<dbReference type="GO" id="GO:0003824">
    <property type="term" value="F:catalytic activity"/>
    <property type="evidence" value="ECO:0007669"/>
    <property type="project" value="InterPro"/>
</dbReference>
<dbReference type="Gene3D" id="3.40.50.980">
    <property type="match status" value="2"/>
</dbReference>
<feature type="domain" description="Carrier" evidence="8">
    <location>
        <begin position="998"/>
        <end position="1072"/>
    </location>
</feature>
<evidence type="ECO:0000256" key="5">
    <source>
        <dbReference type="ARBA" id="ARBA00022737"/>
    </source>
</evidence>
<evidence type="ECO:0000256" key="1">
    <source>
        <dbReference type="ARBA" id="ARBA00001957"/>
    </source>
</evidence>
<comment type="cofactor">
    <cofactor evidence="1">
        <name>pantetheine 4'-phosphate</name>
        <dbReference type="ChEBI" id="CHEBI:47942"/>
    </cofactor>
</comment>
<dbReference type="Gene3D" id="1.10.1200.10">
    <property type="entry name" value="ACP-like"/>
    <property type="match status" value="1"/>
</dbReference>
<dbReference type="GO" id="GO:0044550">
    <property type="term" value="P:secondary metabolite biosynthetic process"/>
    <property type="evidence" value="ECO:0007669"/>
    <property type="project" value="TreeGrafter"/>
</dbReference>
<feature type="region of interest" description="Disordered" evidence="7">
    <location>
        <begin position="437"/>
        <end position="468"/>
    </location>
</feature>
<dbReference type="PANTHER" id="PTHR45527">
    <property type="entry name" value="NONRIBOSOMAL PEPTIDE SYNTHETASE"/>
    <property type="match status" value="1"/>
</dbReference>
<dbReference type="Pfam" id="PF00501">
    <property type="entry name" value="AMP-binding"/>
    <property type="match status" value="1"/>
</dbReference>
<dbReference type="CDD" id="cd12117">
    <property type="entry name" value="A_NRPS_Srf_like"/>
    <property type="match status" value="1"/>
</dbReference>
<dbReference type="InterPro" id="IPR009081">
    <property type="entry name" value="PP-bd_ACP"/>
</dbReference>
<dbReference type="GO" id="GO:0043041">
    <property type="term" value="P:amino acid activation for nonribosomal peptide biosynthetic process"/>
    <property type="evidence" value="ECO:0007669"/>
    <property type="project" value="TreeGrafter"/>
</dbReference>
<keyword evidence="4" id="KW-0597">Phosphoprotein</keyword>
<dbReference type="Pfam" id="PF00668">
    <property type="entry name" value="Condensation"/>
    <property type="match status" value="2"/>
</dbReference>
<evidence type="ECO:0000256" key="4">
    <source>
        <dbReference type="ARBA" id="ARBA00022553"/>
    </source>
</evidence>
<dbReference type="EMBL" id="VJZC01000400">
    <property type="protein sequence ID" value="MPY62331.1"/>
    <property type="molecule type" value="Genomic_DNA"/>
</dbReference>
<comment type="similarity">
    <text evidence="2">Belongs to the ATP-dependent AMP-binding enzyme family.</text>
</comment>
<gene>
    <name evidence="9" type="ORF">FNH08_35860</name>
</gene>
<dbReference type="SUPFAM" id="SSF56801">
    <property type="entry name" value="Acetyl-CoA synthetase-like"/>
    <property type="match status" value="1"/>
</dbReference>
<dbReference type="Gene3D" id="3.30.300.30">
    <property type="match status" value="1"/>
</dbReference>
<dbReference type="Proteomes" id="UP000400924">
    <property type="component" value="Unassembled WGS sequence"/>
</dbReference>
<dbReference type="InterPro" id="IPR000873">
    <property type="entry name" value="AMP-dep_synth/lig_dom"/>
</dbReference>
<dbReference type="PROSITE" id="PS00455">
    <property type="entry name" value="AMP_BINDING"/>
    <property type="match status" value="1"/>
</dbReference>
<dbReference type="SMART" id="SM00823">
    <property type="entry name" value="PKS_PP"/>
    <property type="match status" value="1"/>
</dbReference>
<evidence type="ECO:0000256" key="7">
    <source>
        <dbReference type="SAM" id="MobiDB-lite"/>
    </source>
</evidence>
<dbReference type="InterPro" id="IPR023213">
    <property type="entry name" value="CAT-like_dom_sf"/>
</dbReference>
<dbReference type="SUPFAM" id="SSF47336">
    <property type="entry name" value="ACP-like"/>
    <property type="match status" value="1"/>
</dbReference>
<keyword evidence="6" id="KW-0045">Antibiotic biosynthesis</keyword>
<dbReference type="Pfam" id="PF13193">
    <property type="entry name" value="AMP-binding_C"/>
    <property type="match status" value="1"/>
</dbReference>
<dbReference type="FunFam" id="1.10.1200.10:FF:000005">
    <property type="entry name" value="Nonribosomal peptide synthetase 1"/>
    <property type="match status" value="1"/>
</dbReference>
<evidence type="ECO:0000256" key="6">
    <source>
        <dbReference type="ARBA" id="ARBA00023194"/>
    </source>
</evidence>
<dbReference type="OrthoDB" id="2472181at2"/>
<dbReference type="GO" id="GO:0005737">
    <property type="term" value="C:cytoplasm"/>
    <property type="evidence" value="ECO:0007669"/>
    <property type="project" value="TreeGrafter"/>
</dbReference>
<protein>
    <submittedName>
        <fullName evidence="9">Amino acid adenylation domain-containing protein</fullName>
    </submittedName>
</protein>
<organism evidence="9 10">
    <name type="scientific">Streptomyces spongiae</name>
    <dbReference type="NCBI Taxonomy" id="565072"/>
    <lineage>
        <taxon>Bacteria</taxon>
        <taxon>Bacillati</taxon>
        <taxon>Actinomycetota</taxon>
        <taxon>Actinomycetes</taxon>
        <taxon>Kitasatosporales</taxon>
        <taxon>Streptomycetaceae</taxon>
        <taxon>Streptomyces</taxon>
    </lineage>
</organism>
<comment type="caution">
    <text evidence="9">The sequence shown here is derived from an EMBL/GenBank/DDBJ whole genome shotgun (WGS) entry which is preliminary data.</text>
</comment>
<evidence type="ECO:0000256" key="3">
    <source>
        <dbReference type="ARBA" id="ARBA00022450"/>
    </source>
</evidence>
<dbReference type="InterPro" id="IPR010060">
    <property type="entry name" value="NRPS_synth"/>
</dbReference>
<dbReference type="Pfam" id="PF00550">
    <property type="entry name" value="PP-binding"/>
    <property type="match status" value="1"/>
</dbReference>
<reference evidence="9 10" key="1">
    <citation type="submission" date="2019-07" db="EMBL/GenBank/DDBJ databases">
        <title>New species of Amycolatopsis and Streptomyces.</title>
        <authorList>
            <person name="Duangmal K."/>
            <person name="Teo W.F.A."/>
            <person name="Lipun K."/>
        </authorList>
    </citation>
    <scope>NUCLEOTIDE SEQUENCE [LARGE SCALE GENOMIC DNA]</scope>
    <source>
        <strain evidence="9 10">NBRC 106415</strain>
    </source>
</reference>
<dbReference type="FunFam" id="3.30.300.30:FF:000010">
    <property type="entry name" value="Enterobactin synthetase component F"/>
    <property type="match status" value="1"/>
</dbReference>
<evidence type="ECO:0000313" key="9">
    <source>
        <dbReference type="EMBL" id="MPY62331.1"/>
    </source>
</evidence>
<evidence type="ECO:0000259" key="8">
    <source>
        <dbReference type="PROSITE" id="PS50075"/>
    </source>
</evidence>
<dbReference type="NCBIfam" id="TIGR01720">
    <property type="entry name" value="NRPS-para261"/>
    <property type="match status" value="1"/>
</dbReference>
<dbReference type="SUPFAM" id="SSF52777">
    <property type="entry name" value="CoA-dependent acyltransferases"/>
    <property type="match status" value="4"/>
</dbReference>
<keyword evidence="5" id="KW-0677">Repeat</keyword>
<dbReference type="InterPro" id="IPR020806">
    <property type="entry name" value="PKS_PP-bd"/>
</dbReference>
<keyword evidence="10" id="KW-1185">Reference proteome</keyword>
<dbReference type="PROSITE" id="PS00012">
    <property type="entry name" value="PHOSPHOPANTETHEINE"/>
    <property type="match status" value="1"/>
</dbReference>
<dbReference type="GO" id="GO:0008610">
    <property type="term" value="P:lipid biosynthetic process"/>
    <property type="evidence" value="ECO:0007669"/>
    <property type="project" value="UniProtKB-ARBA"/>
</dbReference>
<dbReference type="Gene3D" id="3.30.559.30">
    <property type="entry name" value="Nonribosomal peptide synthetase, condensation domain"/>
    <property type="match status" value="2"/>
</dbReference>
<dbReference type="PANTHER" id="PTHR45527:SF1">
    <property type="entry name" value="FATTY ACID SYNTHASE"/>
    <property type="match status" value="1"/>
</dbReference>
<dbReference type="Gene3D" id="2.30.38.10">
    <property type="entry name" value="Luciferase, Domain 3"/>
    <property type="match status" value="1"/>
</dbReference>
<evidence type="ECO:0000256" key="2">
    <source>
        <dbReference type="ARBA" id="ARBA00006432"/>
    </source>
</evidence>
<dbReference type="InterPro" id="IPR025110">
    <property type="entry name" value="AMP-bd_C"/>
</dbReference>
<dbReference type="InterPro" id="IPR036736">
    <property type="entry name" value="ACP-like_sf"/>
</dbReference>
<dbReference type="GO" id="GO:0031177">
    <property type="term" value="F:phosphopantetheine binding"/>
    <property type="evidence" value="ECO:0007669"/>
    <property type="project" value="InterPro"/>
</dbReference>
<sequence length="1552" mass="169903">MSRNDLIVSTSRSARRVPLSAAQTSIWVAHHLDPSGCRHNIADYVEIDGDFQVSIAERAWQQLFEETELLRTGFIEDASGRWQIIDDASSPQMTVIDFTRHDIPEREAEAWMNADLATAVSLTENRLYTLALLKVGPSRYFWYYRCHHILLDGYSGALLWLRIASIYTELSEGRDCGLQSFHAPEELLRDEEDYRSSESFSKDRVFFRDYVRGAAAAVRLPGNPSSSDRPFLRCTTFLPPVECGQIHRIAALGETGWTRIIISALAGYFHDLTGQKDMIIGLPVTARLAELAKVTPGMRSNIVPLRLVIDAEESFLDLVDTVRREIRTVVPHQQYRYEDLRRDLGMTGSQEDILGPMINVMPFRYDIRFGECRVVSRNLSNGPVEYMSVAVRDRSGDGGLQVDWDGNPGFFGEEDLRSLAQGFLEFLQATLAQADGTGGLRRTPVRPGREPEQNMGGSRDQLPTGLGREDPDLERVLVEWNDTAHPIPSFESLSEAFEAQVEASPESVALAFGDSSLTYRQLNSRANQLAHRLVRMGAGVETPVALLFERCPDLVVAILAVVKTGATYVPIHSSYPSDLMSWVMEDTGAAILLTHHAMAGRQFEHAARVVIVDADPDSKAEPTSNLRVRGCADQLAYVMYTSGSTGLPKGVAVRHRDVLHLAFDRCWQGGAHERVLMHSPYAFDASTYELWIPLLGGGLIVMAPPGDLECSTLSRLIEQQGITGLLVTAGLFSLMVAEDPSCFAGVRQLCTGGDVVSPIVVRRVMDACRGTQVVNCYGPTEITLSATSYLVESATDLTDQVPIGKPLDNTRVYVLDAFLRLVPVGVEGELFIAGAGLARGYLNRPALTAERFVADPFGPPGSRMYRTGDVVRWRADGNLEFVGRTDQQVKVRGFRIEPGQIEAALAEHPVVRQAVVLARQDGPGEKTLVGYIMVNDGVTAGARALSTEVREFLRSRVPDYMVPAAVVVMERFPLTLNGKLDRAALPAPDFNTTVGVDESLTPREEILHGLVAEVLELQHLGINDGFFDLGGDSLLAMELVARAGREGLVLSLRDVFEQQTVRQMAAAAGAGHHDSGNPGERLDDGTGPVALTPIMAWLRDSGIPCQTFHQSIVVQVPPELDARLLTGSLQAVVDHHDMLRARLTREDDERWSLATAPKGTADAATLLAYRSIEGLAQDERRSTIARQATESMQELDPEAGRMLRATWLDAGRNQPGLLLLVAHHLVVDGVSWRIIRADLASAYSALAARKPIDLAPVGTSFRSWAQHLTRAALEPALAAELPLWTSILAAKDRPLGDRPLDPTRDTAANRRKATLTLSSSLTAALLTAAPAAFDSRPNEVILAAFALAVTEWRARGCGSPATAFLIDLEGHGRQESIAGAELSRTVGWFTALFPARLDTGPVQWSKISGTGPEIGSAVLRITQQVRALPDGGVGYGLLRYLNPQTAPVLAEHPSPEILFNYLGRVTATGQDWTIAPETLILPDGRALRTAVSHGLEINAIIYDRTDGPELHATLSWPRNWVSDQRAHELIALWREALTAIASCTTQRTENQE</sequence>
<dbReference type="PROSITE" id="PS50075">
    <property type="entry name" value="CARRIER"/>
    <property type="match status" value="1"/>
</dbReference>
<name>A0A5N8XSE8_9ACTN</name>
<dbReference type="GO" id="GO:0017000">
    <property type="term" value="P:antibiotic biosynthetic process"/>
    <property type="evidence" value="ECO:0007669"/>
    <property type="project" value="UniProtKB-KW"/>
</dbReference>
<keyword evidence="3" id="KW-0596">Phosphopantetheine</keyword>